<dbReference type="Gene3D" id="3.30.450.20">
    <property type="entry name" value="PAS domain"/>
    <property type="match status" value="1"/>
</dbReference>
<dbReference type="CDD" id="cd00130">
    <property type="entry name" value="PAS"/>
    <property type="match status" value="1"/>
</dbReference>
<dbReference type="PROSITE" id="PS50887">
    <property type="entry name" value="GGDEF"/>
    <property type="match status" value="1"/>
</dbReference>
<dbReference type="NCBIfam" id="TIGR00254">
    <property type="entry name" value="GGDEF"/>
    <property type="match status" value="1"/>
</dbReference>
<comment type="caution">
    <text evidence="6">The sequence shown here is derived from an EMBL/GenBank/DDBJ whole genome shotgun (WGS) entry which is preliminary data.</text>
</comment>
<dbReference type="InterPro" id="IPR035965">
    <property type="entry name" value="PAS-like_dom_sf"/>
</dbReference>
<organism evidence="6 7">
    <name type="scientific">Kineobactrum sediminis</name>
    <dbReference type="NCBI Taxonomy" id="1905677"/>
    <lineage>
        <taxon>Bacteria</taxon>
        <taxon>Pseudomonadati</taxon>
        <taxon>Pseudomonadota</taxon>
        <taxon>Gammaproteobacteria</taxon>
        <taxon>Cellvibrionales</taxon>
        <taxon>Halieaceae</taxon>
        <taxon>Kineobactrum</taxon>
    </lineage>
</organism>
<feature type="transmembrane region" description="Helical" evidence="4">
    <location>
        <begin position="6"/>
        <end position="30"/>
    </location>
</feature>
<dbReference type="Gene3D" id="3.30.70.270">
    <property type="match status" value="1"/>
</dbReference>
<protein>
    <recommendedName>
        <fullName evidence="2">diguanylate cyclase</fullName>
        <ecNumber evidence="2">2.7.7.65</ecNumber>
    </recommendedName>
</protein>
<evidence type="ECO:0000313" key="7">
    <source>
        <dbReference type="Proteomes" id="UP000234845"/>
    </source>
</evidence>
<feature type="transmembrane region" description="Helical" evidence="4">
    <location>
        <begin position="152"/>
        <end position="172"/>
    </location>
</feature>
<keyword evidence="4" id="KW-0812">Transmembrane</keyword>
<dbReference type="EC" id="2.7.7.65" evidence="2"/>
<name>A0A2N5Y7J5_9GAMM</name>
<dbReference type="InterPro" id="IPR000014">
    <property type="entry name" value="PAS"/>
</dbReference>
<evidence type="ECO:0000256" key="3">
    <source>
        <dbReference type="ARBA" id="ARBA00034247"/>
    </source>
</evidence>
<dbReference type="Pfam" id="PF13426">
    <property type="entry name" value="PAS_9"/>
    <property type="match status" value="1"/>
</dbReference>
<keyword evidence="4" id="KW-0472">Membrane</keyword>
<dbReference type="PANTHER" id="PTHR45138">
    <property type="entry name" value="REGULATORY COMPONENTS OF SENSORY TRANSDUCTION SYSTEM"/>
    <property type="match status" value="1"/>
</dbReference>
<dbReference type="FunFam" id="3.30.70.270:FF:000001">
    <property type="entry name" value="Diguanylate cyclase domain protein"/>
    <property type="match status" value="1"/>
</dbReference>
<dbReference type="EMBL" id="PKLZ01000001">
    <property type="protein sequence ID" value="PLW84373.1"/>
    <property type="molecule type" value="Genomic_DNA"/>
</dbReference>
<sequence length="513" mass="56985">MVEIYFSPMLLGLCLLLAVAVAATALWYTARPYAGPGFWMAGSWVLIAGVLCFIGFMATGNPLLNVLGNAGQLGGEALFLLGVFRIMDRPLPWWIVIVSVGVMVIVNTHYWLYEGNSDFLMGVYSTIAGLLPLQAIWILLRRPNDRVTRPAHLLVGISLLVYSGVTLTRGYLGYHDWLLEKPYIPPHESFSYLLPYNFAIPALVMGFVGVALMTMQRILEASQNYAEQARHSAERFEKLLGATTSGIMIVRDGAIVDANTKLESLVGRPRSELIQADIGTLFPRESQELLHAALSAGSARQLDVQALHAANNNWPAELSVASLDNERIVEVRDVSHRKALESRLEQLATRDHLTGLLNRRAFDDLASREIGRSLRHKRQLSLALIDLDFFKRINDTHGHAVGDEVLRRFARFCESRIRETDLVARYGGEEFVLLMPDTDTLEAFKLLDRIRASMSFNLNPDEQAPINLTFSAGLSDCVPGTDLNSLLKRADRALYRAKAEGRNQVQVATPDAA</sequence>
<feature type="domain" description="GGDEF" evidence="5">
    <location>
        <begin position="378"/>
        <end position="510"/>
    </location>
</feature>
<feature type="transmembrane region" description="Helical" evidence="4">
    <location>
        <begin position="63"/>
        <end position="84"/>
    </location>
</feature>
<evidence type="ECO:0000256" key="2">
    <source>
        <dbReference type="ARBA" id="ARBA00012528"/>
    </source>
</evidence>
<dbReference type="Pfam" id="PF00990">
    <property type="entry name" value="GGDEF"/>
    <property type="match status" value="1"/>
</dbReference>
<reference evidence="7" key="1">
    <citation type="submission" date="2017-11" db="EMBL/GenBank/DDBJ databases">
        <title>The draft genome sequence of Chromatocurvus sp. F02.</title>
        <authorList>
            <person name="Du Z.-J."/>
            <person name="Chang Y.-Q."/>
        </authorList>
    </citation>
    <scope>NUCLEOTIDE SEQUENCE [LARGE SCALE GENOMIC DNA]</scope>
    <source>
        <strain evidence="7">F02</strain>
    </source>
</reference>
<evidence type="ECO:0000259" key="5">
    <source>
        <dbReference type="PROSITE" id="PS50887"/>
    </source>
</evidence>
<feature type="transmembrane region" description="Helical" evidence="4">
    <location>
        <begin position="119"/>
        <end position="140"/>
    </location>
</feature>
<accession>A0A2N5Y7J5</accession>
<comment type="catalytic activity">
    <reaction evidence="3">
        <text>2 GTP = 3',3'-c-di-GMP + 2 diphosphate</text>
        <dbReference type="Rhea" id="RHEA:24898"/>
        <dbReference type="ChEBI" id="CHEBI:33019"/>
        <dbReference type="ChEBI" id="CHEBI:37565"/>
        <dbReference type="ChEBI" id="CHEBI:58805"/>
        <dbReference type="EC" id="2.7.7.65"/>
    </reaction>
</comment>
<feature type="transmembrane region" description="Helical" evidence="4">
    <location>
        <begin position="37"/>
        <end position="57"/>
    </location>
</feature>
<dbReference type="InterPro" id="IPR000160">
    <property type="entry name" value="GGDEF_dom"/>
</dbReference>
<feature type="transmembrane region" description="Helical" evidence="4">
    <location>
        <begin position="91"/>
        <end position="113"/>
    </location>
</feature>
<feature type="transmembrane region" description="Helical" evidence="4">
    <location>
        <begin position="192"/>
        <end position="213"/>
    </location>
</feature>
<evidence type="ECO:0000313" key="6">
    <source>
        <dbReference type="EMBL" id="PLW84373.1"/>
    </source>
</evidence>
<dbReference type="AlphaFoldDB" id="A0A2N5Y7J5"/>
<proteinExistence type="predicted"/>
<dbReference type="SMART" id="SM00091">
    <property type="entry name" value="PAS"/>
    <property type="match status" value="1"/>
</dbReference>
<comment type="cofactor">
    <cofactor evidence="1">
        <name>Mg(2+)</name>
        <dbReference type="ChEBI" id="CHEBI:18420"/>
    </cofactor>
</comment>
<keyword evidence="4" id="KW-1133">Transmembrane helix</keyword>
<dbReference type="InterPro" id="IPR029787">
    <property type="entry name" value="Nucleotide_cyclase"/>
</dbReference>
<dbReference type="RefSeq" id="WP_101520007.1">
    <property type="nucleotide sequence ID" value="NZ_PKLZ01000001.1"/>
</dbReference>
<evidence type="ECO:0000256" key="1">
    <source>
        <dbReference type="ARBA" id="ARBA00001946"/>
    </source>
</evidence>
<dbReference type="SMART" id="SM00267">
    <property type="entry name" value="GGDEF"/>
    <property type="match status" value="1"/>
</dbReference>
<evidence type="ECO:0000256" key="4">
    <source>
        <dbReference type="SAM" id="Phobius"/>
    </source>
</evidence>
<dbReference type="InterPro" id="IPR043128">
    <property type="entry name" value="Rev_trsase/Diguanyl_cyclase"/>
</dbReference>
<dbReference type="PANTHER" id="PTHR45138:SF9">
    <property type="entry name" value="DIGUANYLATE CYCLASE DGCM-RELATED"/>
    <property type="match status" value="1"/>
</dbReference>
<dbReference type="Proteomes" id="UP000234845">
    <property type="component" value="Unassembled WGS sequence"/>
</dbReference>
<gene>
    <name evidence="6" type="ORF">CWI75_03265</name>
</gene>
<dbReference type="GO" id="GO:0052621">
    <property type="term" value="F:diguanylate cyclase activity"/>
    <property type="evidence" value="ECO:0007669"/>
    <property type="project" value="UniProtKB-EC"/>
</dbReference>
<dbReference type="CDD" id="cd01949">
    <property type="entry name" value="GGDEF"/>
    <property type="match status" value="1"/>
</dbReference>
<dbReference type="OrthoDB" id="9812260at2"/>
<dbReference type="SUPFAM" id="SSF55073">
    <property type="entry name" value="Nucleotide cyclase"/>
    <property type="match status" value="1"/>
</dbReference>
<keyword evidence="7" id="KW-1185">Reference proteome</keyword>
<dbReference type="SUPFAM" id="SSF55785">
    <property type="entry name" value="PYP-like sensor domain (PAS domain)"/>
    <property type="match status" value="1"/>
</dbReference>
<dbReference type="InterPro" id="IPR050469">
    <property type="entry name" value="Diguanylate_Cyclase"/>
</dbReference>